<dbReference type="OrthoDB" id="185373at2759"/>
<dbReference type="InterPro" id="IPR011990">
    <property type="entry name" value="TPR-like_helical_dom_sf"/>
</dbReference>
<evidence type="ECO:0000313" key="2">
    <source>
        <dbReference type="Proteomes" id="UP000489600"/>
    </source>
</evidence>
<comment type="caution">
    <text evidence="1">The sequence shown here is derived from an EMBL/GenBank/DDBJ whole genome shotgun (WGS) entry which is preliminary data.</text>
</comment>
<sequence>MEEENSKVRPKEITLLVVLNACSHGGLLEESFKLISNLPVTSDSTAWRALLAACRVYGNAELGEIVMMRYIRLLAGTHAVAGNSQGQQKSLDNELFKEKKEAGYSAIEIE</sequence>
<dbReference type="EMBL" id="CABITT030000002">
    <property type="protein sequence ID" value="VVA93869.1"/>
    <property type="molecule type" value="Genomic_DNA"/>
</dbReference>
<keyword evidence="2" id="KW-1185">Reference proteome</keyword>
<evidence type="ECO:0000313" key="1">
    <source>
        <dbReference type="EMBL" id="VVA93869.1"/>
    </source>
</evidence>
<protein>
    <recommendedName>
        <fullName evidence="3">Pentatricopeptide repeat-containing protein</fullName>
    </recommendedName>
</protein>
<dbReference type="InterPro" id="IPR046960">
    <property type="entry name" value="PPR_At4g14850-like_plant"/>
</dbReference>
<accession>A0A565AZ03</accession>
<name>A0A565AZ03_9BRAS</name>
<gene>
    <name evidence="1" type="ORF">ANE_LOCUS4314</name>
</gene>
<dbReference type="GO" id="GO:0003723">
    <property type="term" value="F:RNA binding"/>
    <property type="evidence" value="ECO:0007669"/>
    <property type="project" value="InterPro"/>
</dbReference>
<dbReference type="Proteomes" id="UP000489600">
    <property type="component" value="Unassembled WGS sequence"/>
</dbReference>
<reference evidence="1" key="1">
    <citation type="submission" date="2019-07" db="EMBL/GenBank/DDBJ databases">
        <authorList>
            <person name="Dittberner H."/>
        </authorList>
    </citation>
    <scope>NUCLEOTIDE SEQUENCE [LARGE SCALE GENOMIC DNA]</scope>
</reference>
<organism evidence="1 2">
    <name type="scientific">Arabis nemorensis</name>
    <dbReference type="NCBI Taxonomy" id="586526"/>
    <lineage>
        <taxon>Eukaryota</taxon>
        <taxon>Viridiplantae</taxon>
        <taxon>Streptophyta</taxon>
        <taxon>Embryophyta</taxon>
        <taxon>Tracheophyta</taxon>
        <taxon>Spermatophyta</taxon>
        <taxon>Magnoliopsida</taxon>
        <taxon>eudicotyledons</taxon>
        <taxon>Gunneridae</taxon>
        <taxon>Pentapetalae</taxon>
        <taxon>rosids</taxon>
        <taxon>malvids</taxon>
        <taxon>Brassicales</taxon>
        <taxon>Brassicaceae</taxon>
        <taxon>Arabideae</taxon>
        <taxon>Arabis</taxon>
    </lineage>
</organism>
<proteinExistence type="predicted"/>
<dbReference type="AlphaFoldDB" id="A0A565AZ03"/>
<dbReference type="PANTHER" id="PTHR47926">
    <property type="entry name" value="PENTATRICOPEPTIDE REPEAT-CONTAINING PROTEIN"/>
    <property type="match status" value="1"/>
</dbReference>
<dbReference type="Gene3D" id="1.25.40.10">
    <property type="entry name" value="Tetratricopeptide repeat domain"/>
    <property type="match status" value="1"/>
</dbReference>
<evidence type="ECO:0008006" key="3">
    <source>
        <dbReference type="Google" id="ProtNLM"/>
    </source>
</evidence>
<dbReference type="GO" id="GO:0009451">
    <property type="term" value="P:RNA modification"/>
    <property type="evidence" value="ECO:0007669"/>
    <property type="project" value="InterPro"/>
</dbReference>